<dbReference type="HOGENOM" id="CLU_3030229_0_0_9"/>
<evidence type="ECO:0000313" key="2">
    <source>
        <dbReference type="Proteomes" id="UP000001411"/>
    </source>
</evidence>
<protein>
    <submittedName>
        <fullName evidence="1">Uncharacterized protein</fullName>
    </submittedName>
</protein>
<organism evidence="1 2">
    <name type="scientific">Staphylococcus epidermidis (strain ATCC 12228 / FDA PCI 1200)</name>
    <dbReference type="NCBI Taxonomy" id="176280"/>
    <lineage>
        <taxon>Bacteria</taxon>
        <taxon>Bacillati</taxon>
        <taxon>Bacillota</taxon>
        <taxon>Bacilli</taxon>
        <taxon>Bacillales</taxon>
        <taxon>Staphylococcaceae</taxon>
        <taxon>Staphylococcus</taxon>
    </lineage>
</organism>
<dbReference type="EMBL" id="AE015929">
    <property type="protein sequence ID" value="AAO05563.1"/>
    <property type="molecule type" value="Genomic_DNA"/>
</dbReference>
<dbReference type="AlphaFoldDB" id="A0A0H2VJ49"/>
<accession>A0A0H2VJ49</accession>
<proteinExistence type="predicted"/>
<gene>
    <name evidence="1" type="ordered locus">SE_1922</name>
</gene>
<sequence>MSNINGAASEARVKMMKVNTSKMHKKAGIITIKKLSKLSPITATIADEIFINDTF</sequence>
<reference evidence="1 2" key="1">
    <citation type="journal article" date="2003" name="Mol. Microbiol.">
        <title>Genome-based analysis of virulence genes in a non-biofilm-forming Staphylococcus epidermidis strain (ATCC 12228).</title>
        <authorList>
            <person name="Zhang Y.Q."/>
            <person name="Ren S.X."/>
            <person name="Li H.L."/>
            <person name="Wang Y.X."/>
            <person name="Fu G."/>
            <person name="Yang J."/>
            <person name="Qin Z.Q."/>
            <person name="Miao Y.G."/>
            <person name="Wang W.Y."/>
            <person name="Chen R.S."/>
            <person name="Shen Y."/>
            <person name="Chen Z."/>
            <person name="Yuan Z.H."/>
            <person name="Zhao G.P."/>
            <person name="Qu D."/>
            <person name="Danchin A."/>
            <person name="Wen Y.M."/>
        </authorList>
    </citation>
    <scope>NUCLEOTIDE SEQUENCE [LARGE SCALE GENOMIC DNA]</scope>
    <source>
        <strain evidence="2">ATCC 12228 / FDA PCI 1200</strain>
    </source>
</reference>
<dbReference type="Proteomes" id="UP000001411">
    <property type="component" value="Chromosome"/>
</dbReference>
<evidence type="ECO:0000313" key="1">
    <source>
        <dbReference type="EMBL" id="AAO05563.1"/>
    </source>
</evidence>
<dbReference type="KEGG" id="sep:SE_1922"/>
<name>A0A0H2VJ49_STAES</name>